<dbReference type="Pfam" id="PF04143">
    <property type="entry name" value="Sulf_transp"/>
    <property type="match status" value="1"/>
</dbReference>
<dbReference type="OrthoDB" id="3190590at2"/>
<dbReference type="InterPro" id="IPR026366">
    <property type="entry name" value="Seleno_YedE"/>
</dbReference>
<dbReference type="Proteomes" id="UP000005104">
    <property type="component" value="Chromosome"/>
</dbReference>
<feature type="transmembrane region" description="Helical" evidence="1">
    <location>
        <begin position="265"/>
        <end position="284"/>
    </location>
</feature>
<dbReference type="EMBL" id="CM001441">
    <property type="protein sequence ID" value="EHQ89626.1"/>
    <property type="molecule type" value="Genomic_DNA"/>
</dbReference>
<feature type="transmembrane region" description="Helical" evidence="1">
    <location>
        <begin position="55"/>
        <end position="73"/>
    </location>
</feature>
<keyword evidence="1" id="KW-0812">Transmembrane</keyword>
<feature type="transmembrane region" description="Helical" evidence="1">
    <location>
        <begin position="85"/>
        <end position="109"/>
    </location>
</feature>
<feature type="transmembrane region" description="Helical" evidence="1">
    <location>
        <begin position="7"/>
        <end position="25"/>
    </location>
</feature>
<dbReference type="RefSeq" id="WP_007783445.1">
    <property type="nucleotide sequence ID" value="NZ_CM001441.1"/>
</dbReference>
<keyword evidence="3" id="KW-1185">Reference proteome</keyword>
<evidence type="ECO:0000256" key="1">
    <source>
        <dbReference type="SAM" id="Phobius"/>
    </source>
</evidence>
<keyword evidence="1" id="KW-1133">Transmembrane helix</keyword>
<dbReference type="eggNOG" id="COG2391">
    <property type="taxonomic scope" value="Bacteria"/>
</dbReference>
<reference evidence="2 3" key="1">
    <citation type="submission" date="2011-11" db="EMBL/GenBank/DDBJ databases">
        <title>The Noncontiguous Finished genome of Desulfosporosinus youngiae DSM 17734.</title>
        <authorList>
            <consortium name="US DOE Joint Genome Institute (JGI-PGF)"/>
            <person name="Lucas S."/>
            <person name="Han J."/>
            <person name="Lapidus A."/>
            <person name="Cheng J.-F."/>
            <person name="Goodwin L."/>
            <person name="Pitluck S."/>
            <person name="Peters L."/>
            <person name="Ovchinnikova G."/>
            <person name="Lu M."/>
            <person name="Land M.L."/>
            <person name="Hauser L."/>
            <person name="Pester M."/>
            <person name="Spring S."/>
            <person name="Ollivier B."/>
            <person name="Rattei T."/>
            <person name="Klenk H.-P."/>
            <person name="Wagner M."/>
            <person name="Loy A."/>
            <person name="Woyke T.J."/>
        </authorList>
    </citation>
    <scope>NUCLEOTIDE SEQUENCE [LARGE SCALE GENOMIC DNA]</scope>
    <source>
        <strain evidence="2 3">DSM 17734</strain>
    </source>
</reference>
<dbReference type="InterPro" id="IPR007272">
    <property type="entry name" value="Sulf_transp_TsuA/YedE"/>
</dbReference>
<dbReference type="NCBIfam" id="TIGR04112">
    <property type="entry name" value="seleno_YedE"/>
    <property type="match status" value="1"/>
</dbReference>
<gene>
    <name evidence="2" type="ORF">DesyoDRAFT_2560</name>
</gene>
<dbReference type="AlphaFoldDB" id="H5Y4M8"/>
<evidence type="ECO:0000313" key="3">
    <source>
        <dbReference type="Proteomes" id="UP000005104"/>
    </source>
</evidence>
<sequence>MDSKKGIIFTGAVIGILAVLLVRFGNPVNMGICIACFIRDTTGALGLHRAEVVQYIRPEIIGIVLGAFLISFAKKEFDVRGGSSPFLRFILGFVVMIGALMFLGCPLRMVLRLGGGDLNALFGLAGFASGIIVGIIFLKNGFSLKRTYKLSKLEGYLFPLFNAGLFILLLTAPAFIYFSTKGPGAGHAPVWIALAAGLIVGVLVQRTRLCMVGGIRDAILFKDTYLILGFISIIVFASLGNLYFGFYKLGFAGQSVAHADGLWNFLGMTLAGWGSVLLGGCPLRQLILASEGNVDSVITVLGMSAGAAFAHNFSLAASAQGPSPNGKIAVLIGFALLLVIAYFNIERDAKATVQGGAKIGAN</sequence>
<name>H5Y4M8_9FIRM</name>
<protein>
    <submittedName>
        <fullName evidence="2">YeeE/YedE family protein (DUF395)</fullName>
    </submittedName>
</protein>
<keyword evidence="1" id="KW-0472">Membrane</keyword>
<feature type="transmembrane region" description="Helical" evidence="1">
    <location>
        <begin position="156"/>
        <end position="178"/>
    </location>
</feature>
<feature type="transmembrane region" description="Helical" evidence="1">
    <location>
        <begin position="296"/>
        <end position="316"/>
    </location>
</feature>
<proteinExistence type="predicted"/>
<feature type="transmembrane region" description="Helical" evidence="1">
    <location>
        <begin position="328"/>
        <end position="345"/>
    </location>
</feature>
<dbReference type="HOGENOM" id="CLU_064908_0_0_9"/>
<organism evidence="2 3">
    <name type="scientific">Desulfosporosinus youngiae DSM 17734</name>
    <dbReference type="NCBI Taxonomy" id="768710"/>
    <lineage>
        <taxon>Bacteria</taxon>
        <taxon>Bacillati</taxon>
        <taxon>Bacillota</taxon>
        <taxon>Clostridia</taxon>
        <taxon>Eubacteriales</taxon>
        <taxon>Desulfitobacteriaceae</taxon>
        <taxon>Desulfosporosinus</taxon>
    </lineage>
</organism>
<evidence type="ECO:0000313" key="2">
    <source>
        <dbReference type="EMBL" id="EHQ89626.1"/>
    </source>
</evidence>
<feature type="transmembrane region" description="Helical" evidence="1">
    <location>
        <begin position="184"/>
        <end position="204"/>
    </location>
</feature>
<dbReference type="STRING" id="768710.DesyoDRAFT_2560"/>
<feature type="transmembrane region" description="Helical" evidence="1">
    <location>
        <begin position="225"/>
        <end position="245"/>
    </location>
</feature>
<feature type="transmembrane region" description="Helical" evidence="1">
    <location>
        <begin position="121"/>
        <end position="144"/>
    </location>
</feature>
<accession>H5Y4M8</accession>